<dbReference type="OrthoDB" id="9801841at2"/>
<dbReference type="GO" id="GO:0004722">
    <property type="term" value="F:protein serine/threonine phosphatase activity"/>
    <property type="evidence" value="ECO:0007669"/>
    <property type="project" value="InterPro"/>
</dbReference>
<dbReference type="Proteomes" id="UP000182312">
    <property type="component" value="Unassembled WGS sequence"/>
</dbReference>
<accession>A0A099F1U9</accession>
<dbReference type="InterPro" id="IPR001932">
    <property type="entry name" value="PPM-type_phosphatase-like_dom"/>
</dbReference>
<proteinExistence type="predicted"/>
<reference evidence="2 4" key="2">
    <citation type="submission" date="2014-10" db="EMBL/GenBank/DDBJ databases">
        <title>Paracoccus sanguinis sp. nov., isolated from clinical specimens of New York State patients.</title>
        <authorList>
            <person name="Mingle L.A."/>
            <person name="Cole J.A."/>
            <person name="Lapierre P."/>
            <person name="Musser K.A."/>
        </authorList>
    </citation>
    <scope>NUCLEOTIDE SEQUENCE [LARGE SCALE GENOMIC DNA]</scope>
    <source>
        <strain evidence="2 4">JCM 14014</strain>
    </source>
</reference>
<dbReference type="Pfam" id="PF13672">
    <property type="entry name" value="PP2C_2"/>
    <property type="match status" value="1"/>
</dbReference>
<dbReference type="STRING" id="376733.SAMN04487972_10919"/>
<evidence type="ECO:0000313" key="4">
    <source>
        <dbReference type="Proteomes" id="UP000029846"/>
    </source>
</evidence>
<reference evidence="3 5" key="3">
    <citation type="submission" date="2016-10" db="EMBL/GenBank/DDBJ databases">
        <authorList>
            <person name="de Groot N.N."/>
        </authorList>
    </citation>
    <scope>NUCLEOTIDE SEQUENCE [LARGE SCALE GENOMIC DNA]</scope>
    <source>
        <strain evidence="3 5">CGMCC 1.6117</strain>
    </source>
</reference>
<dbReference type="Gene3D" id="3.60.40.10">
    <property type="entry name" value="PPM-type phosphatase domain"/>
    <property type="match status" value="1"/>
</dbReference>
<dbReference type="SUPFAM" id="SSF81606">
    <property type="entry name" value="PP2C-like"/>
    <property type="match status" value="1"/>
</dbReference>
<keyword evidence="4" id="KW-1185">Reference proteome</keyword>
<reference evidence="2 4" key="1">
    <citation type="submission" date="2014-09" db="EMBL/GenBank/DDBJ databases">
        <authorList>
            <person name="McGinnis J.M."/>
            <person name="Wolfgang W.J."/>
        </authorList>
    </citation>
    <scope>NUCLEOTIDE SEQUENCE [LARGE SCALE GENOMIC DNA]</scope>
    <source>
        <strain evidence="2 4">JCM 14014</strain>
    </source>
</reference>
<dbReference type="InterPro" id="IPR036457">
    <property type="entry name" value="PPM-type-like_dom_sf"/>
</dbReference>
<gene>
    <name evidence="2" type="ORF">IT41_11020</name>
    <name evidence="3" type="ORF">SAMN04487972_10919</name>
</gene>
<dbReference type="InterPro" id="IPR015655">
    <property type="entry name" value="PP2C"/>
</dbReference>
<feature type="domain" description="PPM-type phosphatase" evidence="1">
    <location>
        <begin position="11"/>
        <end position="243"/>
    </location>
</feature>
<dbReference type="EMBL" id="JRKN01000013">
    <property type="protein sequence ID" value="KGJ04221.1"/>
    <property type="molecule type" value="Genomic_DNA"/>
</dbReference>
<dbReference type="Proteomes" id="UP000029846">
    <property type="component" value="Unassembled WGS sequence"/>
</dbReference>
<dbReference type="CDD" id="cd00143">
    <property type="entry name" value="PP2Cc"/>
    <property type="match status" value="1"/>
</dbReference>
<sequence>MSPTESALVYDFSALTDRGRVRQQNEDSITALPEYGIWAVADGMGGHEAGDVASRIIVEELGSLGVPISAQDQRARVLERLDRAHQRILSHAGERGLRGAGSTVAALLLHGSELACIWAGDSRIYLMREGRLTPLTRDHSEVAMMVAAGTMTADQARNAPRRNVITRAIGIGDDPRPEVASGVIKPGDRFLLCSDGLTEHLKDHEIAGFVARSPSVQDTASALINETLVRGARDNVSVIVIDCVAVPPSGDEDVE</sequence>
<evidence type="ECO:0000313" key="2">
    <source>
        <dbReference type="EMBL" id="KGJ04221.1"/>
    </source>
</evidence>
<dbReference type="eggNOG" id="COG0631">
    <property type="taxonomic scope" value="Bacteria"/>
</dbReference>
<name>A0A099F1U9_9RHOB</name>
<organism evidence="2 4">
    <name type="scientific">Paracoccus halophilus</name>
    <dbReference type="NCBI Taxonomy" id="376733"/>
    <lineage>
        <taxon>Bacteria</taxon>
        <taxon>Pseudomonadati</taxon>
        <taxon>Pseudomonadota</taxon>
        <taxon>Alphaproteobacteria</taxon>
        <taxon>Rhodobacterales</taxon>
        <taxon>Paracoccaceae</taxon>
        <taxon>Paracoccus</taxon>
    </lineage>
</organism>
<protein>
    <submittedName>
        <fullName evidence="3">Protein phosphatase</fullName>
    </submittedName>
</protein>
<dbReference type="AlphaFoldDB" id="A0A099F1U9"/>
<dbReference type="RefSeq" id="WP_036741026.1">
    <property type="nucleotide sequence ID" value="NZ_FOJO01000009.1"/>
</dbReference>
<dbReference type="PROSITE" id="PS51746">
    <property type="entry name" value="PPM_2"/>
    <property type="match status" value="1"/>
</dbReference>
<evidence type="ECO:0000259" key="1">
    <source>
        <dbReference type="PROSITE" id="PS51746"/>
    </source>
</evidence>
<dbReference type="EMBL" id="FOJO01000009">
    <property type="protein sequence ID" value="SFA51917.1"/>
    <property type="molecule type" value="Genomic_DNA"/>
</dbReference>
<dbReference type="PANTHER" id="PTHR47992">
    <property type="entry name" value="PROTEIN PHOSPHATASE"/>
    <property type="match status" value="1"/>
</dbReference>
<evidence type="ECO:0000313" key="3">
    <source>
        <dbReference type="EMBL" id="SFA51917.1"/>
    </source>
</evidence>
<evidence type="ECO:0000313" key="5">
    <source>
        <dbReference type="Proteomes" id="UP000182312"/>
    </source>
</evidence>
<dbReference type="SMART" id="SM00331">
    <property type="entry name" value="PP2C_SIG"/>
    <property type="match status" value="1"/>
</dbReference>
<dbReference type="SMART" id="SM00332">
    <property type="entry name" value="PP2Cc"/>
    <property type="match status" value="1"/>
</dbReference>